<dbReference type="InterPro" id="IPR029045">
    <property type="entry name" value="ClpP/crotonase-like_dom_sf"/>
</dbReference>
<reference evidence="5" key="1">
    <citation type="submission" date="2023-02" db="EMBL/GenBank/DDBJ databases">
        <title>Identification and recombinant expression of a fungal hydrolase from Papiliotrema laurentii that hydrolyzes apple cutin and clears colloidal polyester polyurethane.</title>
        <authorList>
            <consortium name="DOE Joint Genome Institute"/>
            <person name="Roman V.A."/>
            <person name="Bojanowski C."/>
            <person name="Crable B.R."/>
            <person name="Wagner D.N."/>
            <person name="Hung C.S."/>
            <person name="Nadeau L.J."/>
            <person name="Schratz L."/>
            <person name="Haridas S."/>
            <person name="Pangilinan J."/>
            <person name="Lipzen A."/>
            <person name="Na H."/>
            <person name="Yan M."/>
            <person name="Ng V."/>
            <person name="Grigoriev I.V."/>
            <person name="Spatafora J.W."/>
            <person name="Barlow D."/>
            <person name="Biffinger J."/>
            <person name="Kelley-Loughnane N."/>
            <person name="Varaljay V.A."/>
            <person name="Crookes-Goodson W.J."/>
        </authorList>
    </citation>
    <scope>NUCLEOTIDE SEQUENCE</scope>
    <source>
        <strain evidence="5">5307AH</strain>
    </source>
</reference>
<evidence type="ECO:0000256" key="1">
    <source>
        <dbReference type="ARBA" id="ARBA00001709"/>
    </source>
</evidence>
<gene>
    <name evidence="5" type="ORF">DB88DRAFT_489614</name>
</gene>
<name>A0AAD9D1D3_PAPLA</name>
<dbReference type="InterPro" id="IPR032259">
    <property type="entry name" value="HIBYL-CoA-H"/>
</dbReference>
<evidence type="ECO:0000259" key="4">
    <source>
        <dbReference type="Pfam" id="PF16113"/>
    </source>
</evidence>
<protein>
    <recommendedName>
        <fullName evidence="2">3-hydroxyisobutyryl-CoA hydrolase</fullName>
        <ecNumber evidence="2">3.1.2.4</ecNumber>
    </recommendedName>
</protein>
<evidence type="ECO:0000256" key="3">
    <source>
        <dbReference type="ARBA" id="ARBA00022801"/>
    </source>
</evidence>
<dbReference type="PANTHER" id="PTHR43176">
    <property type="entry name" value="3-HYDROXYISOBUTYRYL-COA HYDROLASE-RELATED"/>
    <property type="match status" value="1"/>
</dbReference>
<dbReference type="CDD" id="cd06558">
    <property type="entry name" value="crotonase-like"/>
    <property type="match status" value="1"/>
</dbReference>
<dbReference type="InterPro" id="IPR045004">
    <property type="entry name" value="ECH_dom"/>
</dbReference>
<dbReference type="Pfam" id="PF16113">
    <property type="entry name" value="ECH_2"/>
    <property type="match status" value="1"/>
</dbReference>
<dbReference type="NCBIfam" id="NF004127">
    <property type="entry name" value="PRK05617.1"/>
    <property type="match status" value="1"/>
</dbReference>
<dbReference type="EMBL" id="JAODAN010000005">
    <property type="protein sequence ID" value="KAK1924258.1"/>
    <property type="molecule type" value="Genomic_DNA"/>
</dbReference>
<dbReference type="AlphaFoldDB" id="A0AAD9D1D3"/>
<evidence type="ECO:0000313" key="6">
    <source>
        <dbReference type="Proteomes" id="UP001182556"/>
    </source>
</evidence>
<dbReference type="GO" id="GO:0003860">
    <property type="term" value="F:3-hydroxyisobutyryl-CoA hydrolase activity"/>
    <property type="evidence" value="ECO:0007669"/>
    <property type="project" value="UniProtKB-EC"/>
</dbReference>
<dbReference type="Proteomes" id="UP001182556">
    <property type="component" value="Unassembled WGS sequence"/>
</dbReference>
<dbReference type="GO" id="GO:0006574">
    <property type="term" value="P:L-valine catabolic process"/>
    <property type="evidence" value="ECO:0007669"/>
    <property type="project" value="TreeGrafter"/>
</dbReference>
<proteinExistence type="predicted"/>
<comment type="caution">
    <text evidence="5">The sequence shown here is derived from an EMBL/GenBank/DDBJ whole genome shotgun (WGS) entry which is preliminary data.</text>
</comment>
<keyword evidence="6" id="KW-1185">Reference proteome</keyword>
<comment type="catalytic activity">
    <reaction evidence="1">
        <text>3-hydroxy-2-methylpropanoyl-CoA + H2O = 3-hydroxy-2-methylpropanoate + CoA + H(+)</text>
        <dbReference type="Rhea" id="RHEA:20888"/>
        <dbReference type="ChEBI" id="CHEBI:11805"/>
        <dbReference type="ChEBI" id="CHEBI:15377"/>
        <dbReference type="ChEBI" id="CHEBI:15378"/>
        <dbReference type="ChEBI" id="CHEBI:57287"/>
        <dbReference type="ChEBI" id="CHEBI:57340"/>
        <dbReference type="EC" id="3.1.2.4"/>
    </reaction>
</comment>
<accession>A0AAD9D1D3</accession>
<evidence type="ECO:0000313" key="5">
    <source>
        <dbReference type="EMBL" id="KAK1924258.1"/>
    </source>
</evidence>
<dbReference type="EC" id="3.1.2.4" evidence="2"/>
<dbReference type="Gene3D" id="3.90.226.10">
    <property type="entry name" value="2-enoyl-CoA Hydratase, Chain A, domain 1"/>
    <property type="match status" value="1"/>
</dbReference>
<evidence type="ECO:0000256" key="2">
    <source>
        <dbReference type="ARBA" id="ARBA00011915"/>
    </source>
</evidence>
<dbReference type="InterPro" id="IPR018376">
    <property type="entry name" value="Enoyl-CoA_hyd/isom_CS"/>
</dbReference>
<sequence length="524" mass="56220">MSAIRRSMASSSKNLNAASRLNTISRHLSSTTPVSASMSGPAAPEEPSILYSSEANTRIYKLNRTKQLNALNHEMISSLARKVENWRKSDLCKLVIGRGSERAFCAGGDVKQLVLDLKDGKSTALAFFKDEFALNWSMARLGKPYVSIMDGITMGGGCGIALPAPIRIATSRTHFAMPETKIGYSPDVGVNYYLAQLDGSIGAWLALTGQDVFGRAAYELGLATHYVQPESIADVVTEISQLANPTLAQVSAIVAAAAPPPASADSVSSKSTPDGHSPITGEIRTFLDKAFGKESVQAIYETLEAAETDEKLSESVKAWAMEQKAHMDLRSPTGMAVALEAYRRAKQAKRLDVTLQNDMAMATGFVGSKRATNDFITGVTAVLVTRSKDRPEWSPSSVTDPSVAPASIVSKFFDAKAPSQVDRPEIAFNPPSTSKITSGADSTWGQFRRFGLPSEAEVEATVEGSAPGSGAFKVTTEELIERLLDSRGDAGGPRAEEVAQWARGVVGRLCVARENGYLDWKREE</sequence>
<organism evidence="5 6">
    <name type="scientific">Papiliotrema laurentii</name>
    <name type="common">Cryptococcus laurentii</name>
    <dbReference type="NCBI Taxonomy" id="5418"/>
    <lineage>
        <taxon>Eukaryota</taxon>
        <taxon>Fungi</taxon>
        <taxon>Dikarya</taxon>
        <taxon>Basidiomycota</taxon>
        <taxon>Agaricomycotina</taxon>
        <taxon>Tremellomycetes</taxon>
        <taxon>Tremellales</taxon>
        <taxon>Rhynchogastremaceae</taxon>
        <taxon>Papiliotrema</taxon>
    </lineage>
</organism>
<dbReference type="GO" id="GO:0005739">
    <property type="term" value="C:mitochondrion"/>
    <property type="evidence" value="ECO:0007669"/>
    <property type="project" value="TreeGrafter"/>
</dbReference>
<feature type="domain" description="Enoyl-CoA hydratase/isomerase" evidence="4">
    <location>
        <begin position="58"/>
        <end position="401"/>
    </location>
</feature>
<dbReference type="PANTHER" id="PTHR43176:SF3">
    <property type="entry name" value="3-HYDROXYISOBUTYRYL-COA HYDROLASE, MITOCHONDRIAL"/>
    <property type="match status" value="1"/>
</dbReference>
<keyword evidence="3 5" id="KW-0378">Hydrolase</keyword>
<dbReference type="SUPFAM" id="SSF52096">
    <property type="entry name" value="ClpP/crotonase"/>
    <property type="match status" value="1"/>
</dbReference>
<dbReference type="PROSITE" id="PS00166">
    <property type="entry name" value="ENOYL_COA_HYDRATASE"/>
    <property type="match status" value="1"/>
</dbReference>